<name>A0A6C0JRD8_9ZZZZ</name>
<protein>
    <recommendedName>
        <fullName evidence="2">Nucleotide-diphospho-sugar transferase domain-containing protein</fullName>
    </recommendedName>
</protein>
<reference evidence="1" key="1">
    <citation type="journal article" date="2020" name="Nature">
        <title>Giant virus diversity and host interactions through global metagenomics.</title>
        <authorList>
            <person name="Schulz F."/>
            <person name="Roux S."/>
            <person name="Paez-Espino D."/>
            <person name="Jungbluth S."/>
            <person name="Walsh D.A."/>
            <person name="Denef V.J."/>
            <person name="McMahon K.D."/>
            <person name="Konstantinidis K.T."/>
            <person name="Eloe-Fadrosh E.A."/>
            <person name="Kyrpides N.C."/>
            <person name="Woyke T."/>
        </authorList>
    </citation>
    <scope>NUCLEOTIDE SEQUENCE</scope>
    <source>
        <strain evidence="1">GVMAG-S-1040241-154</strain>
    </source>
</reference>
<dbReference type="EMBL" id="MN740684">
    <property type="protein sequence ID" value="QHU07250.1"/>
    <property type="molecule type" value="Genomic_DNA"/>
</dbReference>
<evidence type="ECO:0008006" key="2">
    <source>
        <dbReference type="Google" id="ProtNLM"/>
    </source>
</evidence>
<proteinExistence type="predicted"/>
<accession>A0A6C0JRD8</accession>
<organism evidence="1">
    <name type="scientific">viral metagenome</name>
    <dbReference type="NCBI Taxonomy" id="1070528"/>
    <lineage>
        <taxon>unclassified sequences</taxon>
        <taxon>metagenomes</taxon>
        <taxon>organismal metagenomes</taxon>
    </lineage>
</organism>
<evidence type="ECO:0000313" key="1">
    <source>
        <dbReference type="EMBL" id="QHU07250.1"/>
    </source>
</evidence>
<dbReference type="AlphaFoldDB" id="A0A6C0JRD8"/>
<sequence length="289" mass="34626">MKFITSVVNNIKFIELQYYSLKKFYIGDFEYIVFNDAKNFEDSTNNNDTKLKNKITQKCNELNIKCIINENDNHININSSSFRHSTVLDKMLEYQKDNLDEYIYLDSDIFFIDYFDIQKFREFKCAIVLQCREYYNTKHHEISDINYIWPGLCYFNINTNLSLLNWGLAEKCDTGGMSNTFLIDINNDENYFPKINQIRYRYNTVINDNIYYIKHLWAYTWNKIDIPDNLKNNSIILELLEGDNRNNENYACELYNNNLLHYRAGSGWDGKNLENLERFCKLLKDYISK</sequence>